<dbReference type="GO" id="GO:0005524">
    <property type="term" value="F:ATP binding"/>
    <property type="evidence" value="ECO:0007669"/>
    <property type="project" value="UniProtKB-KW"/>
</dbReference>
<dbReference type="GO" id="GO:0016779">
    <property type="term" value="F:nucleotidyltransferase activity"/>
    <property type="evidence" value="ECO:0007669"/>
    <property type="project" value="UniProtKB-KW"/>
</dbReference>
<reference evidence="11 12" key="1">
    <citation type="submission" date="2024-01" db="EMBL/GenBank/DDBJ databases">
        <title>Genomic insights into the taxonomy and metabolism of the cyanobacterium Pannus brasiliensis CCIBt3594.</title>
        <authorList>
            <person name="Machado M."/>
            <person name="Botero N.B."/>
            <person name="Andreote A.P.D."/>
            <person name="Feitosa A.M.T."/>
            <person name="Popin R."/>
            <person name="Sivonen K."/>
            <person name="Fiore M.F."/>
        </authorList>
    </citation>
    <scope>NUCLEOTIDE SEQUENCE [LARGE SCALE GENOMIC DNA]</scope>
    <source>
        <strain evidence="11 12">CCIBt3594</strain>
    </source>
</reference>
<comment type="caution">
    <text evidence="11">The sequence shown here is derived from an EMBL/GenBank/DDBJ whole genome shotgun (WGS) entry which is preliminary data.</text>
</comment>
<evidence type="ECO:0000256" key="4">
    <source>
        <dbReference type="ARBA" id="ARBA00022695"/>
    </source>
</evidence>
<keyword evidence="5" id="KW-0479">Metal-binding</keyword>
<dbReference type="PANTHER" id="PTHR33571:SF12">
    <property type="entry name" value="BSL3053 PROTEIN"/>
    <property type="match status" value="1"/>
</dbReference>
<accession>A0AAW9QLH6</accession>
<dbReference type="Pfam" id="PF01909">
    <property type="entry name" value="NTP_transf_2"/>
    <property type="match status" value="1"/>
</dbReference>
<dbReference type="InterPro" id="IPR043519">
    <property type="entry name" value="NT_sf"/>
</dbReference>
<dbReference type="Proteomes" id="UP001328733">
    <property type="component" value="Unassembled WGS sequence"/>
</dbReference>
<evidence type="ECO:0000256" key="5">
    <source>
        <dbReference type="ARBA" id="ARBA00022723"/>
    </source>
</evidence>
<organism evidence="11 12">
    <name type="scientific">Pannus brasiliensis CCIBt3594</name>
    <dbReference type="NCBI Taxonomy" id="1427578"/>
    <lineage>
        <taxon>Bacteria</taxon>
        <taxon>Bacillati</taxon>
        <taxon>Cyanobacteriota</taxon>
        <taxon>Cyanophyceae</taxon>
        <taxon>Oscillatoriophycideae</taxon>
        <taxon>Chroococcales</taxon>
        <taxon>Microcystaceae</taxon>
        <taxon>Pannus</taxon>
    </lineage>
</organism>
<dbReference type="InterPro" id="IPR052038">
    <property type="entry name" value="Type-VII_TA_antitoxin"/>
</dbReference>
<dbReference type="Gene3D" id="3.30.460.10">
    <property type="entry name" value="Beta Polymerase, domain 2"/>
    <property type="match status" value="1"/>
</dbReference>
<dbReference type="InterPro" id="IPR002934">
    <property type="entry name" value="Polymerase_NTP_transf_dom"/>
</dbReference>
<keyword evidence="7" id="KW-0067">ATP-binding</keyword>
<evidence type="ECO:0000256" key="2">
    <source>
        <dbReference type="ARBA" id="ARBA00022649"/>
    </source>
</evidence>
<protein>
    <submittedName>
        <fullName evidence="11">Nucleotidyltransferase domain-containing protein</fullName>
    </submittedName>
</protein>
<comment type="cofactor">
    <cofactor evidence="1">
        <name>Mg(2+)</name>
        <dbReference type="ChEBI" id="CHEBI:18420"/>
    </cofactor>
</comment>
<dbReference type="GO" id="GO:0046872">
    <property type="term" value="F:metal ion binding"/>
    <property type="evidence" value="ECO:0007669"/>
    <property type="project" value="UniProtKB-KW"/>
</dbReference>
<keyword evidence="3" id="KW-0808">Transferase</keyword>
<dbReference type="RefSeq" id="WP_332863000.1">
    <property type="nucleotide sequence ID" value="NZ_JBAFSM010000001.1"/>
</dbReference>
<keyword evidence="4" id="KW-0548">Nucleotidyltransferase</keyword>
<dbReference type="AlphaFoldDB" id="A0AAW9QLH6"/>
<evidence type="ECO:0000313" key="12">
    <source>
        <dbReference type="Proteomes" id="UP001328733"/>
    </source>
</evidence>
<evidence type="ECO:0000256" key="9">
    <source>
        <dbReference type="ARBA" id="ARBA00038276"/>
    </source>
</evidence>
<evidence type="ECO:0000256" key="8">
    <source>
        <dbReference type="ARBA" id="ARBA00022842"/>
    </source>
</evidence>
<feature type="domain" description="Polymerase nucleotidyl transferase" evidence="10">
    <location>
        <begin position="16"/>
        <end position="103"/>
    </location>
</feature>
<keyword evidence="2" id="KW-1277">Toxin-antitoxin system</keyword>
<dbReference type="SUPFAM" id="SSF81301">
    <property type="entry name" value="Nucleotidyltransferase"/>
    <property type="match status" value="1"/>
</dbReference>
<evidence type="ECO:0000256" key="6">
    <source>
        <dbReference type="ARBA" id="ARBA00022741"/>
    </source>
</evidence>
<evidence type="ECO:0000313" key="11">
    <source>
        <dbReference type="EMBL" id="MEG3435551.1"/>
    </source>
</evidence>
<evidence type="ECO:0000256" key="7">
    <source>
        <dbReference type="ARBA" id="ARBA00022840"/>
    </source>
</evidence>
<evidence type="ECO:0000256" key="3">
    <source>
        <dbReference type="ARBA" id="ARBA00022679"/>
    </source>
</evidence>
<keyword evidence="8" id="KW-0460">Magnesium</keyword>
<comment type="similarity">
    <text evidence="9">Belongs to the MntA antitoxin family.</text>
</comment>
<evidence type="ECO:0000259" key="10">
    <source>
        <dbReference type="Pfam" id="PF01909"/>
    </source>
</evidence>
<gene>
    <name evidence="11" type="ORF">V0288_00320</name>
</gene>
<sequence length="109" mass="12850">MQSIQTIQIPIEPQKLAEFCQRWKITELALFGSVLREDFRPESSDIDVLVSFAEDAHWTLFDWVDMEEDIKNVFQRDVDLVSRRGIERSRNYLRRKAILESAQVIYATS</sequence>
<dbReference type="PANTHER" id="PTHR33571">
    <property type="entry name" value="SSL8005 PROTEIN"/>
    <property type="match status" value="1"/>
</dbReference>
<proteinExistence type="inferred from homology"/>
<keyword evidence="6" id="KW-0547">Nucleotide-binding</keyword>
<evidence type="ECO:0000256" key="1">
    <source>
        <dbReference type="ARBA" id="ARBA00001946"/>
    </source>
</evidence>
<keyword evidence="12" id="KW-1185">Reference proteome</keyword>
<name>A0AAW9QLH6_9CHRO</name>
<dbReference type="EMBL" id="JBAFSM010000001">
    <property type="protein sequence ID" value="MEG3435551.1"/>
    <property type="molecule type" value="Genomic_DNA"/>
</dbReference>
<dbReference type="CDD" id="cd05403">
    <property type="entry name" value="NT_KNTase_like"/>
    <property type="match status" value="1"/>
</dbReference>